<keyword evidence="1" id="KW-0812">Transmembrane</keyword>
<reference evidence="2" key="1">
    <citation type="journal article" date="2015" name="Nature">
        <title>Complex archaea that bridge the gap between prokaryotes and eukaryotes.</title>
        <authorList>
            <person name="Spang A."/>
            <person name="Saw J.H."/>
            <person name="Jorgensen S.L."/>
            <person name="Zaremba-Niedzwiedzka K."/>
            <person name="Martijn J."/>
            <person name="Lind A.E."/>
            <person name="van Eijk R."/>
            <person name="Schleper C."/>
            <person name="Guy L."/>
            <person name="Ettema T.J."/>
        </authorList>
    </citation>
    <scope>NUCLEOTIDE SEQUENCE</scope>
</reference>
<protein>
    <submittedName>
        <fullName evidence="2">Uncharacterized protein</fullName>
    </submittedName>
</protein>
<name>A0A0F9UMQ3_9ZZZZ</name>
<comment type="caution">
    <text evidence="2">The sequence shown here is derived from an EMBL/GenBank/DDBJ whole genome shotgun (WGS) entry which is preliminary data.</text>
</comment>
<feature type="transmembrane region" description="Helical" evidence="1">
    <location>
        <begin position="51"/>
        <end position="71"/>
    </location>
</feature>
<dbReference type="EMBL" id="LAZR01000908">
    <property type="protein sequence ID" value="KKN54898.1"/>
    <property type="molecule type" value="Genomic_DNA"/>
</dbReference>
<keyword evidence="1" id="KW-1133">Transmembrane helix</keyword>
<sequence length="111" mass="12204">MRPYLTAEDDPVLARIWDNEDDNVYDSLTDEVFDVWESDLKRRSRDMKKWYTSKTVQVFGAIAIVAAALIAENLLGLDLNTGIALREAAGAAIASAIALGLRFITSEGVTL</sequence>
<organism evidence="2">
    <name type="scientific">marine sediment metagenome</name>
    <dbReference type="NCBI Taxonomy" id="412755"/>
    <lineage>
        <taxon>unclassified sequences</taxon>
        <taxon>metagenomes</taxon>
        <taxon>ecological metagenomes</taxon>
    </lineage>
</organism>
<evidence type="ECO:0000256" key="1">
    <source>
        <dbReference type="SAM" id="Phobius"/>
    </source>
</evidence>
<keyword evidence="1" id="KW-0472">Membrane</keyword>
<evidence type="ECO:0000313" key="2">
    <source>
        <dbReference type="EMBL" id="KKN54898.1"/>
    </source>
</evidence>
<accession>A0A0F9UMQ3</accession>
<proteinExistence type="predicted"/>
<gene>
    <name evidence="2" type="ORF">LCGC14_0587910</name>
</gene>
<feature type="transmembrane region" description="Helical" evidence="1">
    <location>
        <begin position="83"/>
        <end position="104"/>
    </location>
</feature>
<dbReference type="AlphaFoldDB" id="A0A0F9UMQ3"/>